<proteinExistence type="predicted"/>
<dbReference type="PANTHER" id="PTHR30386:SF26">
    <property type="entry name" value="TRANSPORT PROTEIN COMB"/>
    <property type="match status" value="1"/>
</dbReference>
<dbReference type="InterPro" id="IPR058792">
    <property type="entry name" value="Beta-barrel_RND_2"/>
</dbReference>
<dbReference type="OrthoDB" id="9811754at2"/>
<dbReference type="Pfam" id="PF25954">
    <property type="entry name" value="Beta-barrel_RND_2"/>
    <property type="match status" value="1"/>
</dbReference>
<comment type="subcellular location">
    <subcellularLocation>
        <location evidence="1">Membrane</location>
        <topology evidence="1">Single-pass membrane protein</topology>
    </subcellularLocation>
</comment>
<dbReference type="GO" id="GO:0016020">
    <property type="term" value="C:membrane"/>
    <property type="evidence" value="ECO:0007669"/>
    <property type="project" value="UniProtKB-SubCell"/>
</dbReference>
<feature type="domain" description="CusB-like beta-barrel" evidence="8">
    <location>
        <begin position="258"/>
        <end position="300"/>
    </location>
</feature>
<dbReference type="Gene3D" id="2.40.30.170">
    <property type="match status" value="1"/>
</dbReference>
<dbReference type="InterPro" id="IPR058625">
    <property type="entry name" value="MdtA-like_BSH"/>
</dbReference>
<evidence type="ECO:0000256" key="2">
    <source>
        <dbReference type="ARBA" id="ARBA00022692"/>
    </source>
</evidence>
<keyword evidence="5" id="KW-0175">Coiled coil</keyword>
<dbReference type="SUPFAM" id="SSF111369">
    <property type="entry name" value="HlyD-like secretion proteins"/>
    <property type="match status" value="2"/>
</dbReference>
<dbReference type="Gene3D" id="2.40.50.100">
    <property type="match status" value="1"/>
</dbReference>
<feature type="transmembrane region" description="Helical" evidence="6">
    <location>
        <begin position="20"/>
        <end position="41"/>
    </location>
</feature>
<dbReference type="GO" id="GO:0055085">
    <property type="term" value="P:transmembrane transport"/>
    <property type="evidence" value="ECO:0007669"/>
    <property type="project" value="InterPro"/>
</dbReference>
<evidence type="ECO:0000313" key="9">
    <source>
        <dbReference type="EMBL" id="KIO74708.1"/>
    </source>
</evidence>
<dbReference type="AlphaFoldDB" id="A0A0D0EZA0"/>
<evidence type="ECO:0000256" key="6">
    <source>
        <dbReference type="SAM" id="Phobius"/>
    </source>
</evidence>
<protein>
    <submittedName>
        <fullName evidence="9">Multidrug transporter</fullName>
    </submittedName>
</protein>
<evidence type="ECO:0000256" key="5">
    <source>
        <dbReference type="SAM" id="Coils"/>
    </source>
</evidence>
<evidence type="ECO:0000256" key="4">
    <source>
        <dbReference type="ARBA" id="ARBA00023136"/>
    </source>
</evidence>
<keyword evidence="4 6" id="KW-0472">Membrane</keyword>
<accession>A0A0D0EZA0</accession>
<dbReference type="EMBL" id="JXRA01000146">
    <property type="protein sequence ID" value="KIO74708.1"/>
    <property type="molecule type" value="Genomic_DNA"/>
</dbReference>
<dbReference type="Gene3D" id="1.10.287.470">
    <property type="entry name" value="Helix hairpin bin"/>
    <property type="match status" value="2"/>
</dbReference>
<dbReference type="InterPro" id="IPR050739">
    <property type="entry name" value="MFP"/>
</dbReference>
<evidence type="ECO:0000259" key="8">
    <source>
        <dbReference type="Pfam" id="PF25954"/>
    </source>
</evidence>
<dbReference type="Pfam" id="PF25917">
    <property type="entry name" value="BSH_RND"/>
    <property type="match status" value="1"/>
</dbReference>
<organism evidence="9 10">
    <name type="scientific">Pedobacter lusitanus</name>
    <dbReference type="NCBI Taxonomy" id="1503925"/>
    <lineage>
        <taxon>Bacteria</taxon>
        <taxon>Pseudomonadati</taxon>
        <taxon>Bacteroidota</taxon>
        <taxon>Sphingobacteriia</taxon>
        <taxon>Sphingobacteriales</taxon>
        <taxon>Sphingobacteriaceae</taxon>
        <taxon>Pedobacter</taxon>
    </lineage>
</organism>
<sequence>MKTKNNYTNTDQLITKITAWIAGIIAAGLAVWGIISLIQLYNYEDTNDAQIEEYINPVTSRVGGFIREIKYEENQEVKKGDTLLVIDNIEYQLQQEEAEAALSNAQAQINVLESNVVTTAKVSQASQSQIASAKAKLIKQQQDYDRYSKLFKVESATQQQLENSKAALDVATSEYQAAQENYQASLSKVNDIRSQKGVYEAEIKRRKALLNRGKLDVSYTIIRAPYDGKMGRRTIQEGQQIQTGQTLAYIVDQEAGKWVIANFKETQIAQMKINGTAEITADAFPGKTFKGAIVSLSPATGARFSLLPPDNSTGNFVKIVQRIPVKIKLTESKEVVDQLRAGMNVNVKVRKD</sequence>
<feature type="domain" description="Multidrug resistance protein MdtA-like barrel-sandwich hybrid" evidence="7">
    <location>
        <begin position="58"/>
        <end position="253"/>
    </location>
</feature>
<name>A0A0D0EZA0_9SPHI</name>
<evidence type="ECO:0000259" key="7">
    <source>
        <dbReference type="Pfam" id="PF25917"/>
    </source>
</evidence>
<dbReference type="STRING" id="1503925.TH53_24840"/>
<keyword evidence="3 6" id="KW-1133">Transmembrane helix</keyword>
<keyword evidence="10" id="KW-1185">Reference proteome</keyword>
<dbReference type="RefSeq" id="WP_041886887.1">
    <property type="nucleotide sequence ID" value="NZ_CP157278.1"/>
</dbReference>
<evidence type="ECO:0000256" key="1">
    <source>
        <dbReference type="ARBA" id="ARBA00004167"/>
    </source>
</evidence>
<gene>
    <name evidence="9" type="ORF">TH53_24840</name>
</gene>
<keyword evidence="2 6" id="KW-0812">Transmembrane</keyword>
<evidence type="ECO:0000256" key="3">
    <source>
        <dbReference type="ARBA" id="ARBA00022989"/>
    </source>
</evidence>
<reference evidence="9 10" key="1">
    <citation type="submission" date="2015-01" db="EMBL/GenBank/DDBJ databases">
        <title>Draft genome sequence of Pedobacter sp. NL19 isolated from sludge of an effluent treatment pond in an abandoned uranium mine.</title>
        <authorList>
            <person name="Santos T."/>
            <person name="Caetano T."/>
            <person name="Covas C."/>
            <person name="Cruz A."/>
            <person name="Mendo S."/>
        </authorList>
    </citation>
    <scope>NUCLEOTIDE SEQUENCE [LARGE SCALE GENOMIC DNA]</scope>
    <source>
        <strain evidence="9 10">NL19</strain>
    </source>
</reference>
<comment type="caution">
    <text evidence="9">The sequence shown here is derived from an EMBL/GenBank/DDBJ whole genome shotgun (WGS) entry which is preliminary data.</text>
</comment>
<evidence type="ECO:0000313" key="10">
    <source>
        <dbReference type="Proteomes" id="UP000032049"/>
    </source>
</evidence>
<dbReference type="Proteomes" id="UP000032049">
    <property type="component" value="Unassembled WGS sequence"/>
</dbReference>
<feature type="coiled-coil region" evidence="5">
    <location>
        <begin position="86"/>
        <end position="115"/>
    </location>
</feature>
<dbReference type="PANTHER" id="PTHR30386">
    <property type="entry name" value="MEMBRANE FUSION SUBUNIT OF EMRAB-TOLC MULTIDRUG EFFLUX PUMP"/>
    <property type="match status" value="1"/>
</dbReference>